<evidence type="ECO:0000313" key="5">
    <source>
        <dbReference type="Proteomes" id="UP001187415"/>
    </source>
</evidence>
<feature type="signal peptide" evidence="2">
    <location>
        <begin position="1"/>
        <end position="22"/>
    </location>
</feature>
<dbReference type="SMART" id="SM00199">
    <property type="entry name" value="SCY"/>
    <property type="match status" value="1"/>
</dbReference>
<sequence length="104" mass="11615">MAKPLLVLAALTLFCCIASMDAAPRRGCRCIRYNTAPVRKNMVEKVEIFPISGNCRRAEMIITGKNGFKVCVKADQKWVPEWLNALEKEKDAFQPTTVSPADNN</sequence>
<evidence type="ECO:0000313" key="4">
    <source>
        <dbReference type="EMBL" id="KAK2838088.1"/>
    </source>
</evidence>
<feature type="domain" description="Chemokine interleukin-8-like" evidence="3">
    <location>
        <begin position="25"/>
        <end position="86"/>
    </location>
</feature>
<dbReference type="GO" id="GO:0006955">
    <property type="term" value="P:immune response"/>
    <property type="evidence" value="ECO:0007669"/>
    <property type="project" value="InterPro"/>
</dbReference>
<protein>
    <recommendedName>
        <fullName evidence="3">Chemokine interleukin-8-like domain-containing protein</fullName>
    </recommendedName>
</protein>
<dbReference type="Gene3D" id="2.40.50.40">
    <property type="match status" value="1"/>
</dbReference>
<dbReference type="InterPro" id="IPR001811">
    <property type="entry name" value="Chemokine_IL8-like_dom"/>
</dbReference>
<dbReference type="EMBL" id="JAUPFM010000011">
    <property type="protein sequence ID" value="KAK2838088.1"/>
    <property type="molecule type" value="Genomic_DNA"/>
</dbReference>
<dbReference type="AlphaFoldDB" id="A0AA88SLY6"/>
<evidence type="ECO:0000259" key="3">
    <source>
        <dbReference type="SMART" id="SM00199"/>
    </source>
</evidence>
<organism evidence="4 5">
    <name type="scientific">Channa striata</name>
    <name type="common">Snakehead murrel</name>
    <name type="synonym">Ophicephalus striatus</name>
    <dbReference type="NCBI Taxonomy" id="64152"/>
    <lineage>
        <taxon>Eukaryota</taxon>
        <taxon>Metazoa</taxon>
        <taxon>Chordata</taxon>
        <taxon>Craniata</taxon>
        <taxon>Vertebrata</taxon>
        <taxon>Euteleostomi</taxon>
        <taxon>Actinopterygii</taxon>
        <taxon>Neopterygii</taxon>
        <taxon>Teleostei</taxon>
        <taxon>Neoteleostei</taxon>
        <taxon>Acanthomorphata</taxon>
        <taxon>Anabantaria</taxon>
        <taxon>Anabantiformes</taxon>
        <taxon>Channoidei</taxon>
        <taxon>Channidae</taxon>
        <taxon>Channa</taxon>
    </lineage>
</organism>
<dbReference type="PANTHER" id="PTHR12015">
    <property type="entry name" value="SMALL INDUCIBLE CYTOKINE A"/>
    <property type="match status" value="1"/>
</dbReference>
<dbReference type="InterPro" id="IPR036048">
    <property type="entry name" value="Interleukin_8-like_sf"/>
</dbReference>
<reference evidence="4" key="1">
    <citation type="submission" date="2023-07" db="EMBL/GenBank/DDBJ databases">
        <title>Chromosome-level Genome Assembly of Striped Snakehead (Channa striata).</title>
        <authorList>
            <person name="Liu H."/>
        </authorList>
    </citation>
    <scope>NUCLEOTIDE SEQUENCE</scope>
    <source>
        <strain evidence="4">Gz</strain>
        <tissue evidence="4">Muscle</tissue>
    </source>
</reference>
<evidence type="ECO:0000256" key="2">
    <source>
        <dbReference type="SAM" id="SignalP"/>
    </source>
</evidence>
<name>A0AA88SLY6_CHASR</name>
<comment type="caution">
    <text evidence="4">The sequence shown here is derived from an EMBL/GenBank/DDBJ whole genome shotgun (WGS) entry which is preliminary data.</text>
</comment>
<keyword evidence="1" id="KW-0202">Cytokine</keyword>
<proteinExistence type="predicted"/>
<dbReference type="GO" id="GO:0008009">
    <property type="term" value="F:chemokine activity"/>
    <property type="evidence" value="ECO:0007669"/>
    <property type="project" value="InterPro"/>
</dbReference>
<accession>A0AA88SLY6</accession>
<keyword evidence="5" id="KW-1185">Reference proteome</keyword>
<keyword evidence="2" id="KW-0732">Signal</keyword>
<dbReference type="Pfam" id="PF00048">
    <property type="entry name" value="IL8"/>
    <property type="match status" value="1"/>
</dbReference>
<dbReference type="GO" id="GO:0005615">
    <property type="term" value="C:extracellular space"/>
    <property type="evidence" value="ECO:0007669"/>
    <property type="project" value="UniProtKB-KW"/>
</dbReference>
<dbReference type="Proteomes" id="UP001187415">
    <property type="component" value="Unassembled WGS sequence"/>
</dbReference>
<dbReference type="InterPro" id="IPR039809">
    <property type="entry name" value="Chemokine_b/g/d"/>
</dbReference>
<dbReference type="SUPFAM" id="SSF54117">
    <property type="entry name" value="Interleukin 8-like chemokines"/>
    <property type="match status" value="1"/>
</dbReference>
<evidence type="ECO:0000256" key="1">
    <source>
        <dbReference type="ARBA" id="ARBA00022514"/>
    </source>
</evidence>
<feature type="chain" id="PRO_5041684623" description="Chemokine interleukin-8-like domain-containing protein" evidence="2">
    <location>
        <begin position="23"/>
        <end position="104"/>
    </location>
</feature>
<gene>
    <name evidence="4" type="ORF">Q5P01_015300</name>
</gene>